<feature type="domain" description="DNA mismatch repair protein S5" evidence="7">
    <location>
        <begin position="211"/>
        <end position="329"/>
    </location>
</feature>
<dbReference type="InterPro" id="IPR002099">
    <property type="entry name" value="MutL/Mlh/PMS"/>
</dbReference>
<dbReference type="InterPro" id="IPR020568">
    <property type="entry name" value="Ribosomal_Su5_D2-typ_SF"/>
</dbReference>
<evidence type="ECO:0000256" key="2">
    <source>
        <dbReference type="ARBA" id="ARBA00021975"/>
    </source>
</evidence>
<comment type="function">
    <text evidence="5">This protein is involved in the repair of mismatches in DNA. It is required for dam-dependent methyl-directed DNA mismatch repair. May act as a 'molecular matchmaker', a protein that promotes the formation of a stable complex between two or more DNA-binding proteins in an ATP-dependent manner without itself being part of a final effector complex.</text>
</comment>
<dbReference type="PANTHER" id="PTHR10073:SF12">
    <property type="entry name" value="DNA MISMATCH REPAIR PROTEIN MLH1"/>
    <property type="match status" value="1"/>
</dbReference>
<keyword evidence="8" id="KW-0540">Nuclease</keyword>
<feature type="compositionally biased region" description="Low complexity" evidence="6">
    <location>
        <begin position="394"/>
        <end position="406"/>
    </location>
</feature>
<accession>A0ABT5L0A7</accession>
<evidence type="ECO:0000256" key="1">
    <source>
        <dbReference type="ARBA" id="ARBA00006082"/>
    </source>
</evidence>
<dbReference type="PANTHER" id="PTHR10073">
    <property type="entry name" value="DNA MISMATCH REPAIR PROTEIN MLH, PMS, MUTL"/>
    <property type="match status" value="1"/>
</dbReference>
<organism evidence="8 9">
    <name type="scientific">Alteromonas gilva</name>
    <dbReference type="NCBI Taxonomy" id="2987522"/>
    <lineage>
        <taxon>Bacteria</taxon>
        <taxon>Pseudomonadati</taxon>
        <taxon>Pseudomonadota</taxon>
        <taxon>Gammaproteobacteria</taxon>
        <taxon>Alteromonadales</taxon>
        <taxon>Alteromonadaceae</taxon>
        <taxon>Alteromonas/Salinimonas group</taxon>
        <taxon>Alteromonas</taxon>
    </lineage>
</organism>
<evidence type="ECO:0000313" key="9">
    <source>
        <dbReference type="Proteomes" id="UP001218788"/>
    </source>
</evidence>
<protein>
    <recommendedName>
        <fullName evidence="2 5">DNA mismatch repair protein MutL</fullName>
    </recommendedName>
</protein>
<keyword evidence="9" id="KW-1185">Reference proteome</keyword>
<reference evidence="8 9" key="1">
    <citation type="submission" date="2022-10" db="EMBL/GenBank/DDBJ databases">
        <title>Alteromonas sp. chi3 Genome sequencing.</title>
        <authorList>
            <person name="Park S."/>
        </authorList>
    </citation>
    <scope>NUCLEOTIDE SEQUENCE [LARGE SCALE GENOMIC DNA]</scope>
    <source>
        <strain evidence="9">chi3</strain>
    </source>
</reference>
<dbReference type="CDD" id="cd03482">
    <property type="entry name" value="MutL_Trans_MutL"/>
    <property type="match status" value="1"/>
</dbReference>
<dbReference type="Gene3D" id="3.30.1370.100">
    <property type="entry name" value="MutL, C-terminal domain, regulatory subdomain"/>
    <property type="match status" value="1"/>
</dbReference>
<dbReference type="RefSeq" id="WP_273638440.1">
    <property type="nucleotide sequence ID" value="NZ_JAQQXP010000001.1"/>
</dbReference>
<name>A0ABT5L0A7_9ALTE</name>
<dbReference type="InterPro" id="IPR037198">
    <property type="entry name" value="MutL_C_sf"/>
</dbReference>
<dbReference type="InterPro" id="IPR036890">
    <property type="entry name" value="HATPase_C_sf"/>
</dbReference>
<evidence type="ECO:0000256" key="6">
    <source>
        <dbReference type="SAM" id="MobiDB-lite"/>
    </source>
</evidence>
<dbReference type="InterPro" id="IPR020667">
    <property type="entry name" value="DNA_mismatch_repair_MutL"/>
</dbReference>
<evidence type="ECO:0000256" key="5">
    <source>
        <dbReference type="HAMAP-Rule" id="MF_00149"/>
    </source>
</evidence>
<gene>
    <name evidence="5 8" type="primary">mutL</name>
    <name evidence="8" type="ORF">OIK42_03715</name>
</gene>
<dbReference type="SUPFAM" id="SSF118116">
    <property type="entry name" value="DNA mismatch repair protein MutL"/>
    <property type="match status" value="1"/>
</dbReference>
<dbReference type="SMART" id="SM01340">
    <property type="entry name" value="DNA_mis_repair"/>
    <property type="match status" value="1"/>
</dbReference>
<feature type="region of interest" description="Disordered" evidence="6">
    <location>
        <begin position="357"/>
        <end position="407"/>
    </location>
</feature>
<dbReference type="EMBL" id="JAQQXP010000001">
    <property type="protein sequence ID" value="MDC8829866.1"/>
    <property type="molecule type" value="Genomic_DNA"/>
</dbReference>
<dbReference type="SUPFAM" id="SSF54211">
    <property type="entry name" value="Ribosomal protein S5 domain 2-like"/>
    <property type="match status" value="1"/>
</dbReference>
<dbReference type="Pfam" id="PF01119">
    <property type="entry name" value="DNA_mis_repair"/>
    <property type="match status" value="1"/>
</dbReference>
<evidence type="ECO:0000256" key="3">
    <source>
        <dbReference type="ARBA" id="ARBA00022763"/>
    </source>
</evidence>
<dbReference type="InterPro" id="IPR042121">
    <property type="entry name" value="MutL_C_regsub"/>
</dbReference>
<dbReference type="SUPFAM" id="SSF55874">
    <property type="entry name" value="ATPase domain of HSP90 chaperone/DNA topoisomerase II/histidine kinase"/>
    <property type="match status" value="1"/>
</dbReference>
<keyword evidence="8" id="KW-0378">Hydrolase</keyword>
<evidence type="ECO:0000313" key="8">
    <source>
        <dbReference type="EMBL" id="MDC8829866.1"/>
    </source>
</evidence>
<dbReference type="HAMAP" id="MF_00149">
    <property type="entry name" value="DNA_mis_repair"/>
    <property type="match status" value="1"/>
</dbReference>
<dbReference type="PROSITE" id="PS00058">
    <property type="entry name" value="DNA_MISMATCH_REPAIR_1"/>
    <property type="match status" value="1"/>
</dbReference>
<dbReference type="CDD" id="cd16926">
    <property type="entry name" value="HATPase_MutL-MLH-PMS-like"/>
    <property type="match status" value="1"/>
</dbReference>
<dbReference type="InterPro" id="IPR014721">
    <property type="entry name" value="Ribsml_uS5_D2-typ_fold_subgr"/>
</dbReference>
<dbReference type="InterPro" id="IPR014762">
    <property type="entry name" value="DNA_mismatch_repair_CS"/>
</dbReference>
<comment type="caution">
    <text evidence="8">The sequence shown here is derived from an EMBL/GenBank/DDBJ whole genome shotgun (WGS) entry which is preliminary data.</text>
</comment>
<dbReference type="NCBIfam" id="TIGR00585">
    <property type="entry name" value="mutl"/>
    <property type="match status" value="1"/>
</dbReference>
<keyword evidence="3 5" id="KW-0227">DNA damage</keyword>
<comment type="similarity">
    <text evidence="1 5">Belongs to the DNA mismatch repair MutL/HexB family.</text>
</comment>
<dbReference type="GO" id="GO:0004519">
    <property type="term" value="F:endonuclease activity"/>
    <property type="evidence" value="ECO:0007669"/>
    <property type="project" value="UniProtKB-KW"/>
</dbReference>
<dbReference type="Pfam" id="PF13589">
    <property type="entry name" value="HATPase_c_3"/>
    <property type="match status" value="1"/>
</dbReference>
<evidence type="ECO:0000259" key="7">
    <source>
        <dbReference type="SMART" id="SM01340"/>
    </source>
</evidence>
<dbReference type="Proteomes" id="UP001218788">
    <property type="component" value="Unassembled WGS sequence"/>
</dbReference>
<keyword evidence="8" id="KW-0255">Endonuclease</keyword>
<evidence type="ECO:0000256" key="4">
    <source>
        <dbReference type="ARBA" id="ARBA00023204"/>
    </source>
</evidence>
<dbReference type="InterPro" id="IPR013507">
    <property type="entry name" value="DNA_mismatch_S5_2-like"/>
</dbReference>
<dbReference type="Gene3D" id="3.30.230.10">
    <property type="match status" value="1"/>
</dbReference>
<proteinExistence type="inferred from homology"/>
<sequence>MSIKLLPPRLANQIAAGEVVERPASVVKELVENSLDAGATRIELDVERGGHKRIRLRDNGSGIVKDELELALSRHATSKIATLDDLEQILSLGFRGEALASISAVSRLTLTSKPATQEQAWQASCEGRDMAVTLQPAAHPDGTTIDVADIFYNTPARRKFLRTEKTEYQHIEDVIKRIALSRPDVTFILRHNDKVTKRYAATGTDQLAVRVGQVCGKAFIEQAIHTRCDYESIQLEAWLGNAEQLRSSNDCQYSFVNGRGMRDKLILHALRQAYESVLAVAEQPAFVVYLTINPKEVDVNVHPAKHEVRFQQSRLVHDFICKTVCDALSSWADPEGQDDNGAAWQPDHDYIRPLERRESHQHEQAPHYHSPGEHRASASQYAGGGTPRNTGLQGRSPRSSGSRVSGQYQQHYQALMTPASNESDESAESFNYLMLGETRLYSLDEACVLLTPAVLMPLWVAAMLSAETVAQPLLMPVTVHASVAESTLSTLTAAGFEVSMVAGKARLMKVPANLRSLPWAGLFPLMLDNAPASNEQLTETLTEGLLAQQSKPVFLWQWFEQLALSQQTDIIKRNGDGVARHKLIQWIQKEVQHD</sequence>
<dbReference type="InterPro" id="IPR038973">
    <property type="entry name" value="MutL/Mlh/Pms-like"/>
</dbReference>
<keyword evidence="4 5" id="KW-0234">DNA repair</keyword>
<dbReference type="Gene3D" id="3.30.565.10">
    <property type="entry name" value="Histidine kinase-like ATPase, C-terminal domain"/>
    <property type="match status" value="1"/>
</dbReference>
<feature type="compositionally biased region" description="Basic and acidic residues" evidence="6">
    <location>
        <begin position="357"/>
        <end position="376"/>
    </location>
</feature>